<dbReference type="AlphaFoldDB" id="A0A1F8DD53"/>
<dbReference type="Gene3D" id="3.10.450.530">
    <property type="entry name" value="Ribonuclease toxin, BrnT, of type II toxin-antitoxin system"/>
    <property type="match status" value="1"/>
</dbReference>
<dbReference type="Proteomes" id="UP000177400">
    <property type="component" value="Unassembled WGS sequence"/>
</dbReference>
<evidence type="ECO:0000313" key="2">
    <source>
        <dbReference type="Proteomes" id="UP000177400"/>
    </source>
</evidence>
<reference evidence="1 2" key="1">
    <citation type="journal article" date="2016" name="Nat. Commun.">
        <title>Thousands of microbial genomes shed light on interconnected biogeochemical processes in an aquifer system.</title>
        <authorList>
            <person name="Anantharaman K."/>
            <person name="Brown C.T."/>
            <person name="Hug L.A."/>
            <person name="Sharon I."/>
            <person name="Castelle C.J."/>
            <person name="Probst A.J."/>
            <person name="Thomas B.C."/>
            <person name="Singh A."/>
            <person name="Wilkins M.J."/>
            <person name="Karaoz U."/>
            <person name="Brodie E.L."/>
            <person name="Williams K.H."/>
            <person name="Hubbard S.S."/>
            <person name="Banfield J.F."/>
        </authorList>
    </citation>
    <scope>NUCLEOTIDE SEQUENCE [LARGE SCALE GENOMIC DNA]</scope>
</reference>
<evidence type="ECO:0008006" key="3">
    <source>
        <dbReference type="Google" id="ProtNLM"/>
    </source>
</evidence>
<proteinExistence type="predicted"/>
<name>A0A1F8DD53_9BACT</name>
<evidence type="ECO:0000313" key="1">
    <source>
        <dbReference type="EMBL" id="OGM86537.1"/>
    </source>
</evidence>
<accession>A0A1F8DD53</accession>
<organism evidence="1 2">
    <name type="scientific">Candidatus Woesebacteria bacterium RIFOXYC1_FULL_46_16</name>
    <dbReference type="NCBI Taxonomy" id="1802546"/>
    <lineage>
        <taxon>Bacteria</taxon>
        <taxon>Candidatus Woeseibacteriota</taxon>
    </lineage>
</organism>
<protein>
    <recommendedName>
        <fullName evidence="3">BrnT family toxin</fullName>
    </recommendedName>
</protein>
<dbReference type="InterPro" id="IPR038573">
    <property type="entry name" value="BrnT_sf"/>
</dbReference>
<comment type="caution">
    <text evidence="1">The sequence shown here is derived from an EMBL/GenBank/DDBJ whole genome shotgun (WGS) entry which is preliminary data.</text>
</comment>
<sequence>MTRIKVEQLIFDMWNIAHIKKHDVKPEEIIEAGKNLIYHRRTYESRYLAIGRSEKRLITLTLKRKKSGSYYLITARDSSKKERNKVYEKEDKK</sequence>
<gene>
    <name evidence="1" type="ORF">A2435_02135</name>
</gene>
<dbReference type="EMBL" id="MGIG01000008">
    <property type="protein sequence ID" value="OGM86537.1"/>
    <property type="molecule type" value="Genomic_DNA"/>
</dbReference>